<dbReference type="PANTHER" id="PTHR37490:SF1">
    <property type="entry name" value="GLYCOSYLTRANSFERASE 2-LIKE DOMAIN-CONTAINING PROTEIN"/>
    <property type="match status" value="1"/>
</dbReference>
<evidence type="ECO:0000313" key="2">
    <source>
        <dbReference type="EMBL" id="KAG0146758.1"/>
    </source>
</evidence>
<comment type="caution">
    <text evidence="2">The sequence shown here is derived from an EMBL/GenBank/DDBJ whole genome shotgun (WGS) entry which is preliminary data.</text>
</comment>
<keyword evidence="3" id="KW-1185">Reference proteome</keyword>
<feature type="transmembrane region" description="Helical" evidence="1">
    <location>
        <begin position="78"/>
        <end position="98"/>
    </location>
</feature>
<dbReference type="EMBL" id="MU167256">
    <property type="protein sequence ID" value="KAG0146758.1"/>
    <property type="molecule type" value="Genomic_DNA"/>
</dbReference>
<feature type="transmembrane region" description="Helical" evidence="1">
    <location>
        <begin position="20"/>
        <end position="43"/>
    </location>
</feature>
<feature type="transmembrane region" description="Helical" evidence="1">
    <location>
        <begin position="50"/>
        <end position="72"/>
    </location>
</feature>
<protein>
    <submittedName>
        <fullName evidence="2">Uncharacterized protein</fullName>
    </submittedName>
</protein>
<dbReference type="Proteomes" id="UP000886653">
    <property type="component" value="Unassembled WGS sequence"/>
</dbReference>
<proteinExistence type="predicted"/>
<feature type="transmembrane region" description="Helical" evidence="1">
    <location>
        <begin position="139"/>
        <end position="159"/>
    </location>
</feature>
<accession>A0A9P6NIS3</accession>
<keyword evidence="1" id="KW-0472">Membrane</keyword>
<dbReference type="PANTHER" id="PTHR37490">
    <property type="entry name" value="EXPRESSED PROTEIN"/>
    <property type="match status" value="1"/>
</dbReference>
<dbReference type="AlphaFoldDB" id="A0A9P6NIS3"/>
<gene>
    <name evidence="2" type="ORF">CROQUDRAFT_500119</name>
</gene>
<keyword evidence="1" id="KW-0812">Transmembrane</keyword>
<reference evidence="2" key="1">
    <citation type="submission" date="2013-11" db="EMBL/GenBank/DDBJ databases">
        <title>Genome sequence of the fusiform rust pathogen reveals effectors for host alternation and coevolution with pine.</title>
        <authorList>
            <consortium name="DOE Joint Genome Institute"/>
            <person name="Smith K."/>
            <person name="Pendleton A."/>
            <person name="Kubisiak T."/>
            <person name="Anderson C."/>
            <person name="Salamov A."/>
            <person name="Aerts A."/>
            <person name="Riley R."/>
            <person name="Clum A."/>
            <person name="Lindquist E."/>
            <person name="Ence D."/>
            <person name="Campbell M."/>
            <person name="Kronenberg Z."/>
            <person name="Feau N."/>
            <person name="Dhillon B."/>
            <person name="Hamelin R."/>
            <person name="Burleigh J."/>
            <person name="Smith J."/>
            <person name="Yandell M."/>
            <person name="Nelson C."/>
            <person name="Grigoriev I."/>
            <person name="Davis J."/>
        </authorList>
    </citation>
    <scope>NUCLEOTIDE SEQUENCE</scope>
    <source>
        <strain evidence="2">G11</strain>
    </source>
</reference>
<evidence type="ECO:0000256" key="1">
    <source>
        <dbReference type="SAM" id="Phobius"/>
    </source>
</evidence>
<evidence type="ECO:0000313" key="3">
    <source>
        <dbReference type="Proteomes" id="UP000886653"/>
    </source>
</evidence>
<feature type="transmembrane region" description="Helical" evidence="1">
    <location>
        <begin position="105"/>
        <end position="127"/>
    </location>
</feature>
<organism evidence="2 3">
    <name type="scientific">Cronartium quercuum f. sp. fusiforme G11</name>
    <dbReference type="NCBI Taxonomy" id="708437"/>
    <lineage>
        <taxon>Eukaryota</taxon>
        <taxon>Fungi</taxon>
        <taxon>Dikarya</taxon>
        <taxon>Basidiomycota</taxon>
        <taxon>Pucciniomycotina</taxon>
        <taxon>Pucciniomycetes</taxon>
        <taxon>Pucciniales</taxon>
        <taxon>Coleosporiaceae</taxon>
        <taxon>Cronartium</taxon>
    </lineage>
</organism>
<name>A0A9P6NIS3_9BASI</name>
<keyword evidence="1" id="KW-1133">Transmembrane helix</keyword>
<feature type="transmembrane region" description="Helical" evidence="1">
    <location>
        <begin position="171"/>
        <end position="189"/>
    </location>
</feature>
<dbReference type="OrthoDB" id="28755at2759"/>
<sequence length="648" mass="71176">MHFQQLSLVFSHLGPKLRLLVGSASAFGRLSRSFILYSSLLLLSLPPTYSLFSLLSFQVFVSPLILAVLAFHPPLQPSAHTFVLTSLLAFAVSLILLCQPSPPAALFLGIISPAAQALFLVFLKTWLLSFPDRGPMAALANAAPFALIAIALPAVAHSAQRSVRGLGSLGVMPRLTVGTSTWLLLFVSLRTAERLLEALAVSRLRSPVAVTLLSPARNLISLLLSPIIHIYVGLASGRAALIFVYSLTLLGLWAAEPDVGSVIGLQSPSATPSFVLCTPNQDHNLDQHHHHHPCPKHEAESDQPLLSSRTLSSTWSRTLRLVSFGPLIVLLLLRILDSSTGLDSSSSARRAVSPGRAPGSVDIVVSYYNEPLDNLSSVINYVRSVLPIAIQHPRVVIYVKGEQADLGKILSKSGADEVISLPNVGREGGTYLTHILRQYNSSLSILNQNIIQNENDHDIKVNKSVLGSPEVWGLADHTIFMQPDISWHWIAKPRMELFDYTRTGFLSFGPYLNSICGKDGLGNGYYDRMRDIYVMFYETFCPPTGQLASYAGQFVVSKKRILRNSYTKYDKLKKILEAPLEHWIHSEGTWFKWKGSTDSNSPKRGPSSPFLGHALERSWPIIFGCDDPALAEICPDEVIDIEKCQCFD</sequence>